<sequence>MARPNDPGDLYDECCTDDQVAHSPVTSTSVTSKSETPTNSTQAVPVPLPAPSPLGKGNSIDNKVKCHNTGRGADHTRVNNANKSFYSILGAQGTVIRHKFTFKYKHNFPDRTSDLGLEVVLDFTLNKGCEWT</sequence>
<dbReference type="Proteomes" id="UP000176998">
    <property type="component" value="Unassembled WGS sequence"/>
</dbReference>
<dbReference type="RefSeq" id="XP_022472829.1">
    <property type="nucleotide sequence ID" value="XM_022620730.1"/>
</dbReference>
<reference evidence="2 3" key="1">
    <citation type="submission" date="2016-09" db="EMBL/GenBank/DDBJ databases">
        <authorList>
            <person name="Capua I."/>
            <person name="De Benedictis P."/>
            <person name="Joannis T."/>
            <person name="Lombin L.H."/>
            <person name="Cattoli G."/>
        </authorList>
    </citation>
    <scope>NUCLEOTIDE SEQUENCE [LARGE SCALE GENOMIC DNA]</scope>
    <source>
        <strain evidence="2 3">IMI 309357</strain>
    </source>
</reference>
<comment type="caution">
    <text evidence="2">The sequence shown here is derived from an EMBL/GenBank/DDBJ whole genome shotgun (WGS) entry which is preliminary data.</text>
</comment>
<accession>A0A1G4B2L7</accession>
<protein>
    <submittedName>
        <fullName evidence="2">Uncharacterized protein</fullName>
    </submittedName>
</protein>
<organism evidence="2 3">
    <name type="scientific">Colletotrichum orchidophilum</name>
    <dbReference type="NCBI Taxonomy" id="1209926"/>
    <lineage>
        <taxon>Eukaryota</taxon>
        <taxon>Fungi</taxon>
        <taxon>Dikarya</taxon>
        <taxon>Ascomycota</taxon>
        <taxon>Pezizomycotina</taxon>
        <taxon>Sordariomycetes</taxon>
        <taxon>Hypocreomycetidae</taxon>
        <taxon>Glomerellales</taxon>
        <taxon>Glomerellaceae</taxon>
        <taxon>Colletotrichum</taxon>
    </lineage>
</organism>
<name>A0A1G4B2L7_9PEZI</name>
<proteinExistence type="predicted"/>
<evidence type="ECO:0000313" key="2">
    <source>
        <dbReference type="EMBL" id="OHE95668.1"/>
    </source>
</evidence>
<keyword evidence="3" id="KW-1185">Reference proteome</keyword>
<evidence type="ECO:0000256" key="1">
    <source>
        <dbReference type="SAM" id="MobiDB-lite"/>
    </source>
</evidence>
<dbReference type="EMBL" id="MJBS01000080">
    <property type="protein sequence ID" value="OHE95668.1"/>
    <property type="molecule type" value="Genomic_DNA"/>
</dbReference>
<evidence type="ECO:0000313" key="3">
    <source>
        <dbReference type="Proteomes" id="UP000176998"/>
    </source>
</evidence>
<dbReference type="AlphaFoldDB" id="A0A1G4B2L7"/>
<feature type="compositionally biased region" description="Low complexity" evidence="1">
    <location>
        <begin position="23"/>
        <end position="38"/>
    </location>
</feature>
<feature type="region of interest" description="Disordered" evidence="1">
    <location>
        <begin position="1"/>
        <end position="65"/>
    </location>
</feature>
<gene>
    <name evidence="2" type="ORF">CORC01_09100</name>
</gene>
<dbReference type="GeneID" id="34562240"/>